<dbReference type="AlphaFoldDB" id="G7E4G3"/>
<keyword evidence="3" id="KW-1185">Reference proteome</keyword>
<evidence type="ECO:0000313" key="3">
    <source>
        <dbReference type="Proteomes" id="UP000009131"/>
    </source>
</evidence>
<comment type="caution">
    <text evidence="2">The sequence shown here is derived from an EMBL/GenBank/DDBJ whole genome shotgun (WGS) entry which is preliminary data.</text>
</comment>
<proteinExistence type="predicted"/>
<sequence length="371" mass="41986">MARQWTEERLRLALRTTYTVCRAEKEPYIGIDISNVVEEKLRQRPQFAGFHFFGPMIRSRIMNGKTVYNGVKELERLCDYDRKRGTSVSESAFEAACEKAGLDKKHLVKVTRKGLDPYWLHIWHDMDRFYKLQNRLYKALDEDKSLTDAANTEESSSESGADTPVRRLTRTSNQSTPVKAVIEAVPRNGPRPPPRLTSKSKSAPNPVAKQDAKSQVKPSVKRTLKPDPDARSDLRERTRERKRAKVVLSATPSPPNGQRPISKVQPNVGALEQFGYIMAQMQMHPQIKSYLSNGKFEELYSIALRRSDLAKAIVPLVDIKDPGRLLLCLQAIERMATLDAFDSRARSSLHAPIDVNDALTGISYERSPMPI</sequence>
<dbReference type="InParanoid" id="G7E4G3"/>
<protein>
    <submittedName>
        <fullName evidence="2">Uncharacterized protein</fullName>
    </submittedName>
</protein>
<evidence type="ECO:0000313" key="2">
    <source>
        <dbReference type="EMBL" id="GAA97723.1"/>
    </source>
</evidence>
<dbReference type="HOGENOM" id="CLU_937160_0_0_1"/>
<gene>
    <name evidence="2" type="primary">Mo04402</name>
    <name evidence="2" type="ORF">E5Q_04402</name>
</gene>
<reference evidence="2 3" key="1">
    <citation type="journal article" date="2011" name="J. Gen. Appl. Microbiol.">
        <title>Draft genome sequencing of the enigmatic basidiomycete Mixia osmundae.</title>
        <authorList>
            <person name="Nishida H."/>
            <person name="Nagatsuka Y."/>
            <person name="Sugiyama J."/>
        </authorList>
    </citation>
    <scope>NUCLEOTIDE SEQUENCE [LARGE SCALE GENOMIC DNA]</scope>
    <source>
        <strain evidence="3">CBS 9802 / IAM 14324 / JCM 22182 / KY 12970</strain>
    </source>
</reference>
<dbReference type="RefSeq" id="XP_014564821.1">
    <property type="nucleotide sequence ID" value="XM_014709335.1"/>
</dbReference>
<dbReference type="EMBL" id="BABT02000134">
    <property type="protein sequence ID" value="GAA97723.1"/>
    <property type="molecule type" value="Genomic_DNA"/>
</dbReference>
<evidence type="ECO:0000256" key="1">
    <source>
        <dbReference type="SAM" id="MobiDB-lite"/>
    </source>
</evidence>
<feature type="region of interest" description="Disordered" evidence="1">
    <location>
        <begin position="148"/>
        <end position="263"/>
    </location>
</feature>
<feature type="compositionally biased region" description="Polar residues" evidence="1">
    <location>
        <begin position="148"/>
        <end position="160"/>
    </location>
</feature>
<dbReference type="Proteomes" id="UP000009131">
    <property type="component" value="Unassembled WGS sequence"/>
</dbReference>
<reference evidence="2 3" key="2">
    <citation type="journal article" date="2012" name="Open Biol.">
        <title>Characteristics of nucleosomes and linker DNA regions on the genome of the basidiomycete Mixia osmundae revealed by mono- and dinucleosome mapping.</title>
        <authorList>
            <person name="Nishida H."/>
            <person name="Kondo S."/>
            <person name="Matsumoto T."/>
            <person name="Suzuki Y."/>
            <person name="Yoshikawa H."/>
            <person name="Taylor T.D."/>
            <person name="Sugiyama J."/>
        </authorList>
    </citation>
    <scope>NUCLEOTIDE SEQUENCE [LARGE SCALE GENOMIC DNA]</scope>
    <source>
        <strain evidence="3">CBS 9802 / IAM 14324 / JCM 22182 / KY 12970</strain>
    </source>
</reference>
<accession>G7E4G3</accession>
<name>G7E4G3_MIXOS</name>
<organism evidence="2 3">
    <name type="scientific">Mixia osmundae (strain CBS 9802 / IAM 14324 / JCM 22182 / KY 12970)</name>
    <dbReference type="NCBI Taxonomy" id="764103"/>
    <lineage>
        <taxon>Eukaryota</taxon>
        <taxon>Fungi</taxon>
        <taxon>Dikarya</taxon>
        <taxon>Basidiomycota</taxon>
        <taxon>Pucciniomycotina</taxon>
        <taxon>Mixiomycetes</taxon>
        <taxon>Mixiales</taxon>
        <taxon>Mixiaceae</taxon>
        <taxon>Mixia</taxon>
    </lineage>
</organism>
<feature type="compositionally biased region" description="Basic and acidic residues" evidence="1">
    <location>
        <begin position="224"/>
        <end position="239"/>
    </location>
</feature>